<gene>
    <name evidence="7 9" type="primary">recO</name>
    <name evidence="9" type="ORF">C1704_00385</name>
</gene>
<dbReference type="GO" id="GO:0043590">
    <property type="term" value="C:bacterial nucleoid"/>
    <property type="evidence" value="ECO:0007669"/>
    <property type="project" value="TreeGrafter"/>
</dbReference>
<dbReference type="Pfam" id="PF11967">
    <property type="entry name" value="RecO_N"/>
    <property type="match status" value="1"/>
</dbReference>
<evidence type="ECO:0000256" key="2">
    <source>
        <dbReference type="ARBA" id="ARBA00021310"/>
    </source>
</evidence>
<name>A0A2S5SZ08_9BURK</name>
<evidence type="ECO:0000259" key="8">
    <source>
        <dbReference type="Pfam" id="PF11967"/>
    </source>
</evidence>
<dbReference type="Gene3D" id="2.40.50.140">
    <property type="entry name" value="Nucleic acid-binding proteins"/>
    <property type="match status" value="1"/>
</dbReference>
<reference evidence="9 10" key="1">
    <citation type="submission" date="2018-02" db="EMBL/GenBank/DDBJ databases">
        <title>Reclassifiation of [Polyangium] brachysporum DSM 7029 as Guopingzhaonella breviflexa gen. nov., sp. nov., a member of the family Comamonadaceae.</title>
        <authorList>
            <person name="Tang B."/>
        </authorList>
    </citation>
    <scope>NUCLEOTIDE SEQUENCE [LARGE SCALE GENOMIC DNA]</scope>
    <source>
        <strain evidence="9 10">BCRC 80649</strain>
    </source>
</reference>
<sequence>MATGKSGGRRHAHRVTGESAYVLHRYDWSESSLILDLFTRHHGRVAVVAKGAKRPYSQLRPVLLPFQRLVVAYSSRDEEGAEVHTLKTADWAGGAPMLGGAALLTGFYLNELLMKLLARSDPHPTLFDHYAATLPVLTAGDDAGVQAALRAFELVLLRDMGVLPELGVDTVTLQAVREEGRYALHAEAGVVEVATGEGGLRGAWLREAERALEASAQPEGLAGLQQVCRQALSDLKPALRGLLHYHLGTPVLRTRQLLMELQQS</sequence>
<evidence type="ECO:0000256" key="1">
    <source>
        <dbReference type="ARBA" id="ARBA00007452"/>
    </source>
</evidence>
<keyword evidence="5 7" id="KW-0234">DNA repair</keyword>
<dbReference type="Gene3D" id="1.20.1440.120">
    <property type="entry name" value="Recombination protein O, C-terminal domain"/>
    <property type="match status" value="1"/>
</dbReference>
<dbReference type="InterPro" id="IPR042242">
    <property type="entry name" value="RecO_C"/>
</dbReference>
<evidence type="ECO:0000256" key="7">
    <source>
        <dbReference type="HAMAP-Rule" id="MF_00201"/>
    </source>
</evidence>
<dbReference type="GO" id="GO:0006302">
    <property type="term" value="P:double-strand break repair"/>
    <property type="evidence" value="ECO:0007669"/>
    <property type="project" value="TreeGrafter"/>
</dbReference>
<dbReference type="InterPro" id="IPR003717">
    <property type="entry name" value="RecO"/>
</dbReference>
<comment type="function">
    <text evidence="7">Involved in DNA repair and RecF pathway recombination.</text>
</comment>
<dbReference type="HAMAP" id="MF_00201">
    <property type="entry name" value="RecO"/>
    <property type="match status" value="1"/>
</dbReference>
<dbReference type="NCBIfam" id="TIGR00613">
    <property type="entry name" value="reco"/>
    <property type="match status" value="1"/>
</dbReference>
<protein>
    <recommendedName>
        <fullName evidence="2 7">DNA repair protein RecO</fullName>
    </recommendedName>
    <alternativeName>
        <fullName evidence="6 7">Recombination protein O</fullName>
    </alternativeName>
</protein>
<dbReference type="RefSeq" id="WP_104299877.1">
    <property type="nucleotide sequence ID" value="NZ_PSNX01000001.1"/>
</dbReference>
<dbReference type="Pfam" id="PF02565">
    <property type="entry name" value="RecO_C"/>
    <property type="match status" value="1"/>
</dbReference>
<evidence type="ECO:0000256" key="5">
    <source>
        <dbReference type="ARBA" id="ARBA00023204"/>
    </source>
</evidence>
<dbReference type="InterPro" id="IPR022572">
    <property type="entry name" value="DNA_rep/recomb_RecO_N"/>
</dbReference>
<dbReference type="EMBL" id="PSNX01000001">
    <property type="protein sequence ID" value="PPE67974.1"/>
    <property type="molecule type" value="Genomic_DNA"/>
</dbReference>
<keyword evidence="3 7" id="KW-0227">DNA damage</keyword>
<comment type="similarity">
    <text evidence="1 7">Belongs to the RecO family.</text>
</comment>
<evidence type="ECO:0000313" key="10">
    <source>
        <dbReference type="Proteomes" id="UP000238605"/>
    </source>
</evidence>
<evidence type="ECO:0000256" key="4">
    <source>
        <dbReference type="ARBA" id="ARBA00023172"/>
    </source>
</evidence>
<dbReference type="PANTHER" id="PTHR33991:SF1">
    <property type="entry name" value="DNA REPAIR PROTEIN RECO"/>
    <property type="match status" value="1"/>
</dbReference>
<accession>A0A2S5SZ08</accession>
<dbReference type="Proteomes" id="UP000238605">
    <property type="component" value="Unassembled WGS sequence"/>
</dbReference>
<dbReference type="SUPFAM" id="SSF57863">
    <property type="entry name" value="ArfGap/RecO-like zinc finger"/>
    <property type="match status" value="1"/>
</dbReference>
<dbReference type="InterPro" id="IPR037278">
    <property type="entry name" value="ARFGAP/RecO"/>
</dbReference>
<evidence type="ECO:0000313" key="9">
    <source>
        <dbReference type="EMBL" id="PPE67974.1"/>
    </source>
</evidence>
<dbReference type="GO" id="GO:0006310">
    <property type="term" value="P:DNA recombination"/>
    <property type="evidence" value="ECO:0007669"/>
    <property type="project" value="UniProtKB-UniRule"/>
</dbReference>
<comment type="caution">
    <text evidence="9">The sequence shown here is derived from an EMBL/GenBank/DDBJ whole genome shotgun (WGS) entry which is preliminary data.</text>
</comment>
<keyword evidence="4 7" id="KW-0233">DNA recombination</keyword>
<dbReference type="OrthoDB" id="9804792at2"/>
<keyword evidence="10" id="KW-1185">Reference proteome</keyword>
<dbReference type="InterPro" id="IPR012340">
    <property type="entry name" value="NA-bd_OB-fold"/>
</dbReference>
<proteinExistence type="inferred from homology"/>
<dbReference type="AlphaFoldDB" id="A0A2S5SZ08"/>
<dbReference type="SUPFAM" id="SSF50249">
    <property type="entry name" value="Nucleic acid-binding proteins"/>
    <property type="match status" value="1"/>
</dbReference>
<dbReference type="PANTHER" id="PTHR33991">
    <property type="entry name" value="DNA REPAIR PROTEIN RECO"/>
    <property type="match status" value="1"/>
</dbReference>
<organism evidence="9 10">
    <name type="scientific">Caldimonas caldifontis</name>
    <dbReference type="NCBI Taxonomy" id="1452508"/>
    <lineage>
        <taxon>Bacteria</taxon>
        <taxon>Pseudomonadati</taxon>
        <taxon>Pseudomonadota</taxon>
        <taxon>Betaproteobacteria</taxon>
        <taxon>Burkholderiales</taxon>
        <taxon>Sphaerotilaceae</taxon>
        <taxon>Caldimonas</taxon>
    </lineage>
</organism>
<evidence type="ECO:0000256" key="3">
    <source>
        <dbReference type="ARBA" id="ARBA00022763"/>
    </source>
</evidence>
<feature type="domain" description="DNA replication/recombination mediator RecO N-terminal" evidence="8">
    <location>
        <begin position="18"/>
        <end position="91"/>
    </location>
</feature>
<evidence type="ECO:0000256" key="6">
    <source>
        <dbReference type="ARBA" id="ARBA00033409"/>
    </source>
</evidence>